<keyword evidence="1" id="KW-0812">Transmembrane</keyword>
<keyword evidence="1" id="KW-1133">Transmembrane helix</keyword>
<gene>
    <name evidence="2" type="ORF">F3F73_10740</name>
</gene>
<dbReference type="PANTHER" id="PTHR37841:SF1">
    <property type="entry name" value="DUF3298 DOMAIN-CONTAINING PROTEIN"/>
    <property type="match status" value="1"/>
</dbReference>
<dbReference type="AlphaFoldDB" id="A0A7J4XJ42"/>
<organism evidence="2 3">
    <name type="scientific">Bacteroides salyersiae</name>
    <dbReference type="NCBI Taxonomy" id="291644"/>
    <lineage>
        <taxon>Bacteria</taxon>
        <taxon>Pseudomonadati</taxon>
        <taxon>Bacteroidota</taxon>
        <taxon>Bacteroidia</taxon>
        <taxon>Bacteroidales</taxon>
        <taxon>Bacteroidaceae</taxon>
        <taxon>Bacteroides</taxon>
    </lineage>
</organism>
<sequence length="340" mass="39238">MKKIMKVLGKVLGAIAVLCLCIITVLVVKVYNRESRVREYEGELYSSECRSISYSDGTYGIKNLRTGEITLKGITWMFASEAYTDSLVIYSKNYRRGYFNRFTGEAVIPEQYTHAWIFSEGLAAVVKEDKVGFIDRRGEVVIDFQYPYLKDNDRRVDFVFHEGYCSMYDEEGKCGIINNKGEWVVKPQYDYIQNPLYGKRVFIQDGKYGLMDDSLHIVIPAEYRYITQTSDYAIVSRWDESRMQMSYKGEILNPMLYDMIDRLDYSTGKYFDDGTEIMASTGLYCYTVGNCRGLMDEKGKLVTPPDYSGIYAVNKHLFRATLFDRQSDVLLNEKGEVVKS</sequence>
<dbReference type="Pfam" id="PF14903">
    <property type="entry name" value="WG_beta_rep"/>
    <property type="match status" value="4"/>
</dbReference>
<feature type="transmembrane region" description="Helical" evidence="1">
    <location>
        <begin position="7"/>
        <end position="28"/>
    </location>
</feature>
<dbReference type="InterPro" id="IPR032774">
    <property type="entry name" value="WG_beta_rep"/>
</dbReference>
<evidence type="ECO:0000256" key="1">
    <source>
        <dbReference type="SAM" id="Phobius"/>
    </source>
</evidence>
<accession>A0A7J4XJ42</accession>
<dbReference type="PANTHER" id="PTHR37841">
    <property type="entry name" value="GLR2918 PROTEIN"/>
    <property type="match status" value="1"/>
</dbReference>
<name>A0A7J4XJ42_9BACE</name>
<keyword evidence="1" id="KW-0472">Membrane</keyword>
<protein>
    <submittedName>
        <fullName evidence="2">WG repeat-containing protein</fullName>
    </submittedName>
</protein>
<comment type="caution">
    <text evidence="2">The sequence shown here is derived from an EMBL/GenBank/DDBJ whole genome shotgun (WGS) entry which is preliminary data.</text>
</comment>
<evidence type="ECO:0000313" key="3">
    <source>
        <dbReference type="Proteomes" id="UP000422221"/>
    </source>
</evidence>
<reference evidence="2 3" key="1">
    <citation type="journal article" date="2019" name="Nat. Med.">
        <title>A library of human gut bacterial isolates paired with longitudinal multiomics data enables mechanistic microbiome research.</title>
        <authorList>
            <person name="Poyet M."/>
            <person name="Groussin M."/>
            <person name="Gibbons S.M."/>
            <person name="Avila-Pacheco J."/>
            <person name="Jiang X."/>
            <person name="Kearney S.M."/>
            <person name="Perrotta A.R."/>
            <person name="Berdy B."/>
            <person name="Zhao S."/>
            <person name="Lieberman T.D."/>
            <person name="Swanson P.K."/>
            <person name="Smith M."/>
            <person name="Roesemann S."/>
            <person name="Alexander J.E."/>
            <person name="Rich S.A."/>
            <person name="Livny J."/>
            <person name="Vlamakis H."/>
            <person name="Clish C."/>
            <person name="Bullock K."/>
            <person name="Deik A."/>
            <person name="Scott J."/>
            <person name="Pierce K.A."/>
            <person name="Xavier R.J."/>
            <person name="Alm E.J."/>
        </authorList>
    </citation>
    <scope>NUCLEOTIDE SEQUENCE [LARGE SCALE GENOMIC DNA]</scope>
    <source>
        <strain evidence="2 3">BIOML-A10</strain>
    </source>
</reference>
<proteinExistence type="predicted"/>
<dbReference type="EMBL" id="VWMK01000009">
    <property type="protein sequence ID" value="KAA3765495.1"/>
    <property type="molecule type" value="Genomic_DNA"/>
</dbReference>
<dbReference type="RefSeq" id="WP_130058795.1">
    <property type="nucleotide sequence ID" value="NZ_CP072243.1"/>
</dbReference>
<evidence type="ECO:0000313" key="2">
    <source>
        <dbReference type="EMBL" id="KAA3765495.1"/>
    </source>
</evidence>
<dbReference type="Proteomes" id="UP000422221">
    <property type="component" value="Unassembled WGS sequence"/>
</dbReference>